<reference evidence="1" key="1">
    <citation type="submission" date="2021-01" db="EMBL/GenBank/DDBJ databases">
        <authorList>
            <person name="Corre E."/>
            <person name="Pelletier E."/>
            <person name="Niang G."/>
            <person name="Scheremetjew M."/>
            <person name="Finn R."/>
            <person name="Kale V."/>
            <person name="Holt S."/>
            <person name="Cochrane G."/>
            <person name="Meng A."/>
            <person name="Brown T."/>
            <person name="Cohen L."/>
        </authorList>
    </citation>
    <scope>NUCLEOTIDE SEQUENCE</scope>
    <source>
        <strain evidence="1">CCMP1381</strain>
    </source>
</reference>
<gene>
    <name evidence="1" type="ORF">DSPE1174_LOCUS32301</name>
</gene>
<proteinExistence type="predicted"/>
<evidence type="ECO:0000313" key="1">
    <source>
        <dbReference type="EMBL" id="CAD9493185.1"/>
    </source>
</evidence>
<accession>A0A7S2MNC6</accession>
<dbReference type="EMBL" id="HBGS01061966">
    <property type="protein sequence ID" value="CAD9493185.1"/>
    <property type="molecule type" value="Transcribed_RNA"/>
</dbReference>
<protein>
    <submittedName>
        <fullName evidence="1">Uncharacterized protein</fullName>
    </submittedName>
</protein>
<dbReference type="AlphaFoldDB" id="A0A7S2MNC6"/>
<organism evidence="1">
    <name type="scientific">Octactis speculum</name>
    <dbReference type="NCBI Taxonomy" id="3111310"/>
    <lineage>
        <taxon>Eukaryota</taxon>
        <taxon>Sar</taxon>
        <taxon>Stramenopiles</taxon>
        <taxon>Ochrophyta</taxon>
        <taxon>Dictyochophyceae</taxon>
        <taxon>Dictyochales</taxon>
        <taxon>Dictyochaceae</taxon>
        <taxon>Octactis</taxon>
    </lineage>
</organism>
<name>A0A7S2MNC6_9STRA</name>
<sequence>MRRSKHPDCPHGSSFCNNANILQNISLDPYPHDTRCGCPICPLCSPGVPCDQCNGGCVVCIGVVLPGPRELQDNQNLGCDPKRRLEMLDIAISKTFAGMI</sequence>